<gene>
    <name evidence="3" type="ORF">C0Q70_06404</name>
</gene>
<feature type="region of interest" description="Disordered" evidence="1">
    <location>
        <begin position="468"/>
        <end position="541"/>
    </location>
</feature>
<feature type="compositionally biased region" description="Basic residues" evidence="1">
    <location>
        <begin position="352"/>
        <end position="369"/>
    </location>
</feature>
<name>A0A2T7PNW6_POMCA</name>
<feature type="compositionally biased region" description="Basic and acidic residues" evidence="1">
    <location>
        <begin position="508"/>
        <end position="524"/>
    </location>
</feature>
<keyword evidence="4" id="KW-1185">Reference proteome</keyword>
<feature type="domain" description="Speriolin C-terminal" evidence="2">
    <location>
        <begin position="791"/>
        <end position="956"/>
    </location>
</feature>
<dbReference type="Pfam" id="PF15059">
    <property type="entry name" value="Speriolin_C"/>
    <property type="match status" value="1"/>
</dbReference>
<feature type="region of interest" description="Disordered" evidence="1">
    <location>
        <begin position="644"/>
        <end position="695"/>
    </location>
</feature>
<dbReference type="Proteomes" id="UP000245119">
    <property type="component" value="Linkage Group LG3"/>
</dbReference>
<protein>
    <recommendedName>
        <fullName evidence="2">Speriolin C-terminal domain-containing protein</fullName>
    </recommendedName>
</protein>
<dbReference type="GO" id="GO:0005813">
    <property type="term" value="C:centrosome"/>
    <property type="evidence" value="ECO:0007669"/>
    <property type="project" value="TreeGrafter"/>
</dbReference>
<accession>A0A2T7PNW6</accession>
<comment type="caution">
    <text evidence="3">The sequence shown here is derived from an EMBL/GenBank/DDBJ whole genome shotgun (WGS) entry which is preliminary data.</text>
</comment>
<dbReference type="InterPro" id="IPR029384">
    <property type="entry name" value="Speriolin_C"/>
</dbReference>
<dbReference type="InterPro" id="IPR026715">
    <property type="entry name" value="SPATC1"/>
</dbReference>
<dbReference type="AlphaFoldDB" id="A0A2T7PNW6"/>
<sequence length="956" mass="107699">MKAQSSPAVLSCQQLRPRIQDRASRPAMGHKCHNHKERAIDEDCCLLSEENRLLKKCLHLLRENSALEISTILSAIIAFCNGKFRKKFAADFAAVIENHQEKFEKKASEPTVDQLVQNVCGCPCGHTAEQPDEEMYAASKSVSPSCWELPERDLPLPEGEKWTQTYFPKKPRWPRLSNPIGYDTVGQSAHIRSHLNTKTPMVTDMEFDPYYLKCLVLATYYKVLANGMEAQVGRSQAIYKTERNYPLINVKTYDRGMSTFGVRKDIKPILERVIKNVEFINGETPVPENVKSLSISHERTSRVSRDEASRTPSPVRQMRQMGQLGPMGPIGQMRQMRQMTKKTRNRPEGHRLKSRHSPRKPARRLQKQNRHLPPITTLKISPPVVAAGDKEYDVNTDHVLCANRTDSRETMHGYATIDPLYAQGKRSFRSPELVVARSYRSWNPPKPSPVLHRNSRSDHWLLRAYGNSQRAVSASPPTRGDPDARPPYGHGKRSEESTPRGRMGTRKAVRDTPREGKNMPRWGKDLSNVEEEPLREGREERPRDLRHFYQSSSVDDRFEPQAFSSPFVDTLDPQTSFVETNYGNEVDRNSSLTSPTLDREVPEKEVSYESRTCLKSPHIFAAATQPGGAGMIICRTEYLQSGPKGETALDQKSSAPVPDMDFPDRNYVSAKLPVSSRSRHGEDGQGLKSLQPAVYVPRAHDGSPLSLYEEKEEGRADSDDNSVCSSRVSSRHQDQTFGRSSDLNLAKPRSVTPMGVVKQAWTASSSSHITVASTSAVQLIPPALMTTGKNIVGEIAFQLERRILDYVFANHLPAVELESSGMARKRRFYGYTVNNIGEMINREALSGDYYSKGTERMLRERLRTLLDILTPLGYDLTDHARFSQDIINKYGLLSHIPVTNPGDPETEVGINGVEVEHLQNAIVCMADTEAERSNLLLILDCLRMLAIEDGRPLFVW</sequence>
<proteinExistence type="predicted"/>
<feature type="region of interest" description="Disordered" evidence="1">
    <location>
        <begin position="709"/>
        <end position="746"/>
    </location>
</feature>
<evidence type="ECO:0000313" key="4">
    <source>
        <dbReference type="Proteomes" id="UP000245119"/>
    </source>
</evidence>
<reference evidence="3 4" key="1">
    <citation type="submission" date="2018-04" db="EMBL/GenBank/DDBJ databases">
        <title>The genome of golden apple snail Pomacea canaliculata provides insight into stress tolerance and invasive adaptation.</title>
        <authorList>
            <person name="Liu C."/>
            <person name="Liu B."/>
            <person name="Ren Y."/>
            <person name="Zhang Y."/>
            <person name="Wang H."/>
            <person name="Li S."/>
            <person name="Jiang F."/>
            <person name="Yin L."/>
            <person name="Zhang G."/>
            <person name="Qian W."/>
            <person name="Fan W."/>
        </authorList>
    </citation>
    <scope>NUCLEOTIDE SEQUENCE [LARGE SCALE GENOMIC DNA]</scope>
    <source>
        <strain evidence="3">SZHN2017</strain>
        <tissue evidence="3">Muscle</tissue>
    </source>
</reference>
<feature type="compositionally biased region" description="Basic and acidic residues" evidence="1">
    <location>
        <begin position="532"/>
        <end position="541"/>
    </location>
</feature>
<dbReference type="PANTHER" id="PTHR22192">
    <property type="entry name" value="SPERIOLIN"/>
    <property type="match status" value="1"/>
</dbReference>
<dbReference type="OrthoDB" id="6114770at2759"/>
<organism evidence="3 4">
    <name type="scientific">Pomacea canaliculata</name>
    <name type="common">Golden apple snail</name>
    <dbReference type="NCBI Taxonomy" id="400727"/>
    <lineage>
        <taxon>Eukaryota</taxon>
        <taxon>Metazoa</taxon>
        <taxon>Spiralia</taxon>
        <taxon>Lophotrochozoa</taxon>
        <taxon>Mollusca</taxon>
        <taxon>Gastropoda</taxon>
        <taxon>Caenogastropoda</taxon>
        <taxon>Architaenioglossa</taxon>
        <taxon>Ampullarioidea</taxon>
        <taxon>Ampullariidae</taxon>
        <taxon>Pomacea</taxon>
    </lineage>
</organism>
<evidence type="ECO:0000256" key="1">
    <source>
        <dbReference type="SAM" id="MobiDB-lite"/>
    </source>
</evidence>
<feature type="compositionally biased region" description="Basic and acidic residues" evidence="1">
    <location>
        <begin position="296"/>
        <end position="309"/>
    </location>
</feature>
<dbReference type="EMBL" id="PZQS01000003">
    <property type="protein sequence ID" value="PVD35123.1"/>
    <property type="molecule type" value="Genomic_DNA"/>
</dbReference>
<dbReference type="PANTHER" id="PTHR22192:SF17">
    <property type="entry name" value="SPERIOLIN-LIKE PROTEIN"/>
    <property type="match status" value="1"/>
</dbReference>
<feature type="compositionally biased region" description="Basic and acidic residues" evidence="1">
    <location>
        <begin position="709"/>
        <end position="718"/>
    </location>
</feature>
<evidence type="ECO:0000259" key="2">
    <source>
        <dbReference type="Pfam" id="PF15059"/>
    </source>
</evidence>
<evidence type="ECO:0000313" key="3">
    <source>
        <dbReference type="EMBL" id="PVD35123.1"/>
    </source>
</evidence>
<feature type="region of interest" description="Disordered" evidence="1">
    <location>
        <begin position="291"/>
        <end position="369"/>
    </location>
</feature>